<evidence type="ECO:0000259" key="2">
    <source>
        <dbReference type="PROSITE" id="PS50011"/>
    </source>
</evidence>
<dbReference type="InterPro" id="IPR000719">
    <property type="entry name" value="Prot_kinase_dom"/>
</dbReference>
<feature type="compositionally biased region" description="Polar residues" evidence="1">
    <location>
        <begin position="35"/>
        <end position="49"/>
    </location>
</feature>
<dbReference type="PROSITE" id="PS50011">
    <property type="entry name" value="PROTEIN_KINASE_DOM"/>
    <property type="match status" value="1"/>
</dbReference>
<dbReference type="EMBL" id="JADGJH010003848">
    <property type="protein sequence ID" value="KAJ3088470.1"/>
    <property type="molecule type" value="Genomic_DNA"/>
</dbReference>
<evidence type="ECO:0000313" key="4">
    <source>
        <dbReference type="Proteomes" id="UP001211907"/>
    </source>
</evidence>
<gene>
    <name evidence="3" type="ORF">HK100_008027</name>
</gene>
<reference evidence="3" key="1">
    <citation type="submission" date="2020-05" db="EMBL/GenBank/DDBJ databases">
        <title>Phylogenomic resolution of chytrid fungi.</title>
        <authorList>
            <person name="Stajich J.E."/>
            <person name="Amses K."/>
            <person name="Simmons R."/>
            <person name="Seto K."/>
            <person name="Myers J."/>
            <person name="Bonds A."/>
            <person name="Quandt C.A."/>
            <person name="Barry K."/>
            <person name="Liu P."/>
            <person name="Grigoriev I."/>
            <person name="Longcore J.E."/>
            <person name="James T.Y."/>
        </authorList>
    </citation>
    <scope>NUCLEOTIDE SEQUENCE</scope>
    <source>
        <strain evidence="3">JEL0513</strain>
    </source>
</reference>
<proteinExistence type="predicted"/>
<protein>
    <recommendedName>
        <fullName evidence="2">Protein kinase domain-containing protein</fullName>
    </recommendedName>
</protein>
<dbReference type="Proteomes" id="UP001211907">
    <property type="component" value="Unassembled WGS sequence"/>
</dbReference>
<dbReference type="SUPFAM" id="SSF56112">
    <property type="entry name" value="Protein kinase-like (PK-like)"/>
    <property type="match status" value="1"/>
</dbReference>
<dbReference type="AlphaFoldDB" id="A0AAD5SNW7"/>
<feature type="domain" description="Protein kinase" evidence="2">
    <location>
        <begin position="1"/>
        <end position="125"/>
    </location>
</feature>
<comment type="caution">
    <text evidence="3">The sequence shown here is derived from an EMBL/GenBank/DDBJ whole genome shotgun (WGS) entry which is preliminary data.</text>
</comment>
<organism evidence="3 4">
    <name type="scientific">Physocladia obscura</name>
    <dbReference type="NCBI Taxonomy" id="109957"/>
    <lineage>
        <taxon>Eukaryota</taxon>
        <taxon>Fungi</taxon>
        <taxon>Fungi incertae sedis</taxon>
        <taxon>Chytridiomycota</taxon>
        <taxon>Chytridiomycota incertae sedis</taxon>
        <taxon>Chytridiomycetes</taxon>
        <taxon>Chytridiales</taxon>
        <taxon>Chytriomycetaceae</taxon>
        <taxon>Physocladia</taxon>
    </lineage>
</organism>
<accession>A0AAD5SNW7</accession>
<name>A0AAD5SNW7_9FUNG</name>
<feature type="region of interest" description="Disordered" evidence="1">
    <location>
        <begin position="30"/>
        <end position="49"/>
    </location>
</feature>
<dbReference type="InterPro" id="IPR011009">
    <property type="entry name" value="Kinase-like_dom_sf"/>
</dbReference>
<dbReference type="GO" id="GO:0004672">
    <property type="term" value="F:protein kinase activity"/>
    <property type="evidence" value="ECO:0007669"/>
    <property type="project" value="InterPro"/>
</dbReference>
<evidence type="ECO:0000313" key="3">
    <source>
        <dbReference type="EMBL" id="KAJ3088470.1"/>
    </source>
</evidence>
<evidence type="ECO:0000256" key="1">
    <source>
        <dbReference type="SAM" id="MobiDB-lite"/>
    </source>
</evidence>
<keyword evidence="4" id="KW-1185">Reference proteome</keyword>
<dbReference type="GO" id="GO:0005524">
    <property type="term" value="F:ATP binding"/>
    <property type="evidence" value="ECO:0007669"/>
    <property type="project" value="InterPro"/>
</dbReference>
<feature type="non-terminal residue" evidence="3">
    <location>
        <position position="125"/>
    </location>
</feature>
<sequence length="125" mass="13893">MESILVQSKKIKEHLAVQLADFGHTKHTTHGIRNCGTQDTSPSKFLPSSSYTPENTDRRAFDAFALGILLYILLSEHSMLPNVTYAVIGYEDLLIAGYVGAPKFIGWYVHGGFRETTSYGRLIEA</sequence>
<dbReference type="Gene3D" id="1.10.510.10">
    <property type="entry name" value="Transferase(Phosphotransferase) domain 1"/>
    <property type="match status" value="1"/>
</dbReference>